<feature type="non-terminal residue" evidence="4">
    <location>
        <position position="1"/>
    </location>
</feature>
<dbReference type="EMBL" id="MU842870">
    <property type="protein sequence ID" value="KAK2028947.1"/>
    <property type="molecule type" value="Genomic_DNA"/>
</dbReference>
<evidence type="ECO:0000313" key="4">
    <source>
        <dbReference type="EMBL" id="KAK2028947.1"/>
    </source>
</evidence>
<evidence type="ECO:0000256" key="2">
    <source>
        <dbReference type="SAM" id="Phobius"/>
    </source>
</evidence>
<feature type="region of interest" description="Disordered" evidence="1">
    <location>
        <begin position="42"/>
        <end position="81"/>
    </location>
</feature>
<keyword evidence="5" id="KW-1185">Reference proteome</keyword>
<feature type="chain" id="PRO_5042075424" description="Integral membrane protein" evidence="3">
    <location>
        <begin position="19"/>
        <end position="326"/>
    </location>
</feature>
<comment type="caution">
    <text evidence="4">The sequence shown here is derived from an EMBL/GenBank/DDBJ whole genome shotgun (WGS) entry which is preliminary data.</text>
</comment>
<keyword evidence="2" id="KW-0472">Membrane</keyword>
<dbReference type="Proteomes" id="UP001232148">
    <property type="component" value="Unassembled WGS sequence"/>
</dbReference>
<keyword evidence="3" id="KW-0732">Signal</keyword>
<gene>
    <name evidence="4" type="ORF">LX32DRAFT_719424</name>
</gene>
<proteinExistence type="predicted"/>
<dbReference type="PANTHER" id="PTHR35184">
    <property type="entry name" value="YALI0C10208P"/>
    <property type="match status" value="1"/>
</dbReference>
<feature type="region of interest" description="Disordered" evidence="1">
    <location>
        <begin position="146"/>
        <end position="167"/>
    </location>
</feature>
<evidence type="ECO:0000256" key="1">
    <source>
        <dbReference type="SAM" id="MobiDB-lite"/>
    </source>
</evidence>
<reference evidence="4" key="1">
    <citation type="submission" date="2021-06" db="EMBL/GenBank/DDBJ databases">
        <title>Comparative genomics, transcriptomics and evolutionary studies reveal genomic signatures of adaptation to plant cell wall in hemibiotrophic fungi.</title>
        <authorList>
            <consortium name="DOE Joint Genome Institute"/>
            <person name="Baroncelli R."/>
            <person name="Diaz J.F."/>
            <person name="Benocci T."/>
            <person name="Peng M."/>
            <person name="Battaglia E."/>
            <person name="Haridas S."/>
            <person name="Andreopoulos W."/>
            <person name="Labutti K."/>
            <person name="Pangilinan J."/>
            <person name="Floch G.L."/>
            <person name="Makela M.R."/>
            <person name="Henrissat B."/>
            <person name="Grigoriev I.V."/>
            <person name="Crouch J.A."/>
            <person name="De Vries R.P."/>
            <person name="Sukno S.A."/>
            <person name="Thon M.R."/>
        </authorList>
    </citation>
    <scope>NUCLEOTIDE SEQUENCE</scope>
    <source>
        <strain evidence="4">MAFF235873</strain>
    </source>
</reference>
<dbReference type="PANTHER" id="PTHR35184:SF1">
    <property type="entry name" value="INTEGRAL MEMBRANE PROTEIN"/>
    <property type="match status" value="1"/>
</dbReference>
<evidence type="ECO:0008006" key="6">
    <source>
        <dbReference type="Google" id="ProtNLM"/>
    </source>
</evidence>
<keyword evidence="2" id="KW-0812">Transmembrane</keyword>
<feature type="signal peptide" evidence="3">
    <location>
        <begin position="1"/>
        <end position="18"/>
    </location>
</feature>
<organism evidence="4 5">
    <name type="scientific">Colletotrichum zoysiae</name>
    <dbReference type="NCBI Taxonomy" id="1216348"/>
    <lineage>
        <taxon>Eukaryota</taxon>
        <taxon>Fungi</taxon>
        <taxon>Dikarya</taxon>
        <taxon>Ascomycota</taxon>
        <taxon>Pezizomycotina</taxon>
        <taxon>Sordariomycetes</taxon>
        <taxon>Hypocreomycetidae</taxon>
        <taxon>Glomerellales</taxon>
        <taxon>Glomerellaceae</taxon>
        <taxon>Colletotrichum</taxon>
        <taxon>Colletotrichum graminicola species complex</taxon>
    </lineage>
</organism>
<evidence type="ECO:0000313" key="5">
    <source>
        <dbReference type="Proteomes" id="UP001232148"/>
    </source>
</evidence>
<accession>A0AAD9M1W9</accession>
<evidence type="ECO:0000256" key="3">
    <source>
        <dbReference type="SAM" id="SignalP"/>
    </source>
</evidence>
<sequence length="326" mass="34084">MRLIRIAIIAAAAAVASGLRFGPVQERPQLEERQLQGRQLEGATGDEHDGAGCDDDTTATAPSSEDDINTAPSSASSSTNLNIDTATASSSEANIYIDTSASSSSAANVNIDTSAASPPADDIYITTASSSPSTHVDIDTAAAAAASSANNDSIKKPKPIPGPASNDTITVTGAVPVIFDNAEGPDHHSLTSGVPDPAAVVSFFGFNGNGLDHGGHRVTGHHHRLRSAPPVQHLIDPAKGAFIGGDPTTNVDVPVTFLFLLLFAAGAYTHIRIYRANAKRGHKFLLSDLMFDFCMVRSVTCIMRIIWAFEKDRVVILIALIVQFGG</sequence>
<feature type="transmembrane region" description="Helical" evidence="2">
    <location>
        <begin position="255"/>
        <end position="273"/>
    </location>
</feature>
<protein>
    <recommendedName>
        <fullName evidence="6">Integral membrane protein</fullName>
    </recommendedName>
</protein>
<name>A0AAD9M1W9_9PEZI</name>
<dbReference type="AlphaFoldDB" id="A0AAD9M1W9"/>
<keyword evidence="2" id="KW-1133">Transmembrane helix</keyword>